<evidence type="ECO:0000313" key="2">
    <source>
        <dbReference type="Proteomes" id="UP000187209"/>
    </source>
</evidence>
<evidence type="ECO:0000313" key="1">
    <source>
        <dbReference type="EMBL" id="OMJ78390.1"/>
    </source>
</evidence>
<gene>
    <name evidence="1" type="ORF">SteCoe_21823</name>
</gene>
<dbReference type="OrthoDB" id="308058at2759"/>
<organism evidence="1 2">
    <name type="scientific">Stentor coeruleus</name>
    <dbReference type="NCBI Taxonomy" id="5963"/>
    <lineage>
        <taxon>Eukaryota</taxon>
        <taxon>Sar</taxon>
        <taxon>Alveolata</taxon>
        <taxon>Ciliophora</taxon>
        <taxon>Postciliodesmatophora</taxon>
        <taxon>Heterotrichea</taxon>
        <taxon>Heterotrichida</taxon>
        <taxon>Stentoridae</taxon>
        <taxon>Stentor</taxon>
    </lineage>
</organism>
<reference evidence="1 2" key="1">
    <citation type="submission" date="2016-11" db="EMBL/GenBank/DDBJ databases">
        <title>The macronuclear genome of Stentor coeruleus: a giant cell with tiny introns.</title>
        <authorList>
            <person name="Slabodnick M."/>
            <person name="Ruby J.G."/>
            <person name="Reiff S.B."/>
            <person name="Swart E.C."/>
            <person name="Gosai S."/>
            <person name="Prabakaran S."/>
            <person name="Witkowska E."/>
            <person name="Larue G.E."/>
            <person name="Fisher S."/>
            <person name="Freeman R.M."/>
            <person name="Gunawardena J."/>
            <person name="Chu W."/>
            <person name="Stover N.A."/>
            <person name="Gregory B.D."/>
            <person name="Nowacki M."/>
            <person name="Derisi J."/>
            <person name="Roy S.W."/>
            <person name="Marshall W.F."/>
            <person name="Sood P."/>
        </authorList>
    </citation>
    <scope>NUCLEOTIDE SEQUENCE [LARGE SCALE GENOMIC DNA]</scope>
    <source>
        <strain evidence="1">WM001</strain>
    </source>
</reference>
<sequence length="492" mass="57280">MDHRMSNYGYRIIGSPSPLSQTNHSFSVQAQKTPNRLVLAKIDEKISNLNEKMLTKRHHKEAEIIEGLFSIVDSLATERRHIKKKSITPPPEFPTTNNNNRNEIATILSSFQKQQDMMLQIMLKLNQKVEKTKKIKKRKNQETSRIISTYNKIKKDPQSFQKVMDELNIQEDDTSDIKNYIKLDHAIDFQGNLPKKHPKLIKRKGKSRFRIVGLVVLFPILMISKMIEKKAKFYKEIVSYMDENIENYIEIATELVMKGIKTVIKSTINDPELDLILSNKDLDVKTQQINSKVIKLQVRVTGIIEGLESITNDAYIQKPFKAFLIRYTSNQSCIPMRFLTPFEKSRLDFDTFGGLIDQNEDKKRMLLCFFFITRIVIGNILLKPSEIGIPIIKGSKTISNFKMIGSILQICILLNFIKVSRRNNEFNVEEEELINRKRGVKYSQINEDNVLEKLFFVSEYEASYGYISPYIEFVKRKMYNWAGNLLRLCQKN</sequence>
<keyword evidence="2" id="KW-1185">Reference proteome</keyword>
<dbReference type="AlphaFoldDB" id="A0A1R2BNX4"/>
<comment type="caution">
    <text evidence="1">The sequence shown here is derived from an EMBL/GenBank/DDBJ whole genome shotgun (WGS) entry which is preliminary data.</text>
</comment>
<protein>
    <submittedName>
        <fullName evidence="1">Uncharacterized protein</fullName>
    </submittedName>
</protein>
<proteinExistence type="predicted"/>
<accession>A0A1R2BNX4</accession>
<dbReference type="Proteomes" id="UP000187209">
    <property type="component" value="Unassembled WGS sequence"/>
</dbReference>
<dbReference type="EMBL" id="MPUH01000524">
    <property type="protein sequence ID" value="OMJ78390.1"/>
    <property type="molecule type" value="Genomic_DNA"/>
</dbReference>
<name>A0A1R2BNX4_9CILI</name>